<dbReference type="PANTHER" id="PTHR43877">
    <property type="entry name" value="AMINOALKYLPHOSPHONATE N-ACETYLTRANSFERASE-RELATED-RELATED"/>
    <property type="match status" value="1"/>
</dbReference>
<dbReference type="RefSeq" id="WP_305028084.1">
    <property type="nucleotide sequence ID" value="NZ_JAUQTA010000001.1"/>
</dbReference>
<dbReference type="InterPro" id="IPR000182">
    <property type="entry name" value="GNAT_dom"/>
</dbReference>
<dbReference type="EMBL" id="JAUQTA010000001">
    <property type="protein sequence ID" value="MDO7868726.1"/>
    <property type="molecule type" value="Genomic_DNA"/>
</dbReference>
<dbReference type="Gene3D" id="3.40.630.30">
    <property type="match status" value="1"/>
</dbReference>
<gene>
    <name evidence="4" type="ORF">Q5722_10140</name>
</gene>
<protein>
    <submittedName>
        <fullName evidence="4">GNAT family N-acetyltransferase</fullName>
        <ecNumber evidence="4">2.3.1.-</ecNumber>
    </submittedName>
</protein>
<keyword evidence="1 4" id="KW-0808">Transferase</keyword>
<evidence type="ECO:0000256" key="1">
    <source>
        <dbReference type="ARBA" id="ARBA00022679"/>
    </source>
</evidence>
<reference evidence="4 5" key="1">
    <citation type="submission" date="2023-07" db="EMBL/GenBank/DDBJ databases">
        <title>Nocardioides sp. nov WY-20 isolated from soil.</title>
        <authorList>
            <person name="Liu B."/>
            <person name="Wan Y."/>
        </authorList>
    </citation>
    <scope>NUCLEOTIDE SEQUENCE [LARGE SCALE GENOMIC DNA]</scope>
    <source>
        <strain evidence="4 5">WY-20</strain>
    </source>
</reference>
<dbReference type="GO" id="GO:0016746">
    <property type="term" value="F:acyltransferase activity"/>
    <property type="evidence" value="ECO:0007669"/>
    <property type="project" value="UniProtKB-KW"/>
</dbReference>
<evidence type="ECO:0000256" key="2">
    <source>
        <dbReference type="ARBA" id="ARBA00023315"/>
    </source>
</evidence>
<feature type="domain" description="N-acetyltransferase" evidence="3">
    <location>
        <begin position="1"/>
        <end position="153"/>
    </location>
</feature>
<dbReference type="InterPro" id="IPR050832">
    <property type="entry name" value="Bact_Acetyltransf"/>
</dbReference>
<organism evidence="4 5">
    <name type="scientific">Nocardioides jiangxiensis</name>
    <dbReference type="NCBI Taxonomy" id="3064524"/>
    <lineage>
        <taxon>Bacteria</taxon>
        <taxon>Bacillati</taxon>
        <taxon>Actinomycetota</taxon>
        <taxon>Actinomycetes</taxon>
        <taxon>Propionibacteriales</taxon>
        <taxon>Nocardioidaceae</taxon>
        <taxon>Nocardioides</taxon>
    </lineage>
</organism>
<dbReference type="EC" id="2.3.1.-" evidence="4"/>
<evidence type="ECO:0000259" key="3">
    <source>
        <dbReference type="PROSITE" id="PS51186"/>
    </source>
</evidence>
<accession>A0ABT9B5Z1</accession>
<evidence type="ECO:0000313" key="4">
    <source>
        <dbReference type="EMBL" id="MDO7868726.1"/>
    </source>
</evidence>
<keyword evidence="2 4" id="KW-0012">Acyltransferase</keyword>
<sequence length="157" mass="16644">MIRPATVDDAAAIAALEPVLFPGDAWSREQVAEELSGYGRRGWVLLTSSAAGEPGSAAEVAGYVIMRTVADVSDLQRIGVAPDGQRSGVASQLMDVALDGVREDGAERVLLEVAEDNAAARALYARFGFVEIDRRPRYYRSGAAALVLELALPAQGR</sequence>
<keyword evidence="5" id="KW-1185">Reference proteome</keyword>
<name>A0ABT9B5Z1_9ACTN</name>
<comment type="caution">
    <text evidence="4">The sequence shown here is derived from an EMBL/GenBank/DDBJ whole genome shotgun (WGS) entry which is preliminary data.</text>
</comment>
<evidence type="ECO:0000313" key="5">
    <source>
        <dbReference type="Proteomes" id="UP001233314"/>
    </source>
</evidence>
<dbReference type="Proteomes" id="UP001233314">
    <property type="component" value="Unassembled WGS sequence"/>
</dbReference>
<dbReference type="InterPro" id="IPR016181">
    <property type="entry name" value="Acyl_CoA_acyltransferase"/>
</dbReference>
<dbReference type="CDD" id="cd04301">
    <property type="entry name" value="NAT_SF"/>
    <property type="match status" value="1"/>
</dbReference>
<dbReference type="Pfam" id="PF00583">
    <property type="entry name" value="Acetyltransf_1"/>
    <property type="match status" value="1"/>
</dbReference>
<dbReference type="PROSITE" id="PS51186">
    <property type="entry name" value="GNAT"/>
    <property type="match status" value="1"/>
</dbReference>
<dbReference type="SUPFAM" id="SSF55729">
    <property type="entry name" value="Acyl-CoA N-acyltransferases (Nat)"/>
    <property type="match status" value="1"/>
</dbReference>
<proteinExistence type="predicted"/>